<sequence length="103" mass="11517">MSVKAFELVPAVERELLMGDKARINIECIECCGKHLYIGTNDCFIHHFLLEEVTSSKGKLTFSAQKLHHKYLGLKKPVAELRAASALERLIVLCDGVLFLVTC</sequence>
<dbReference type="InterPro" id="IPR032914">
    <property type="entry name" value="Vam6/VPS39/TRAP1"/>
</dbReference>
<dbReference type="GO" id="GO:0005737">
    <property type="term" value="C:cytoplasm"/>
    <property type="evidence" value="ECO:0007669"/>
    <property type="project" value="TreeGrafter"/>
</dbReference>
<comment type="caution">
    <text evidence="1">The sequence shown here is derived from an EMBL/GenBank/DDBJ whole genome shotgun (WGS) entry which is preliminary data.</text>
</comment>
<reference evidence="2" key="1">
    <citation type="submission" date="2024-04" db="EMBL/GenBank/DDBJ databases">
        <title>Salinicola lusitanus LLJ914,a marine bacterium isolated from the Okinawa Trough.</title>
        <authorList>
            <person name="Li J."/>
        </authorList>
    </citation>
    <scope>NUCLEOTIDE SEQUENCE [LARGE SCALE GENOMIC DNA]</scope>
</reference>
<dbReference type="Proteomes" id="UP001460270">
    <property type="component" value="Unassembled WGS sequence"/>
</dbReference>
<evidence type="ECO:0000313" key="1">
    <source>
        <dbReference type="EMBL" id="KAK7898324.1"/>
    </source>
</evidence>
<accession>A0AAW0NQN1</accession>
<evidence type="ECO:0008006" key="3">
    <source>
        <dbReference type="Google" id="ProtNLM"/>
    </source>
</evidence>
<dbReference type="GO" id="GO:0034058">
    <property type="term" value="P:endosomal vesicle fusion"/>
    <property type="evidence" value="ECO:0007669"/>
    <property type="project" value="TreeGrafter"/>
</dbReference>
<name>A0AAW0NQN1_9GOBI</name>
<keyword evidence="2" id="KW-1185">Reference proteome</keyword>
<dbReference type="PANTHER" id="PTHR12894">
    <property type="entry name" value="CNH DOMAIN CONTAINING"/>
    <property type="match status" value="1"/>
</dbReference>
<evidence type="ECO:0000313" key="2">
    <source>
        <dbReference type="Proteomes" id="UP001460270"/>
    </source>
</evidence>
<dbReference type="GO" id="GO:0016020">
    <property type="term" value="C:membrane"/>
    <property type="evidence" value="ECO:0007669"/>
    <property type="project" value="TreeGrafter"/>
</dbReference>
<organism evidence="1 2">
    <name type="scientific">Mugilogobius chulae</name>
    <name type="common">yellowstripe goby</name>
    <dbReference type="NCBI Taxonomy" id="88201"/>
    <lineage>
        <taxon>Eukaryota</taxon>
        <taxon>Metazoa</taxon>
        <taxon>Chordata</taxon>
        <taxon>Craniata</taxon>
        <taxon>Vertebrata</taxon>
        <taxon>Euteleostomi</taxon>
        <taxon>Actinopterygii</taxon>
        <taxon>Neopterygii</taxon>
        <taxon>Teleostei</taxon>
        <taxon>Neoteleostei</taxon>
        <taxon>Acanthomorphata</taxon>
        <taxon>Gobiaria</taxon>
        <taxon>Gobiiformes</taxon>
        <taxon>Gobioidei</taxon>
        <taxon>Gobiidae</taxon>
        <taxon>Gobionellinae</taxon>
        <taxon>Mugilogobius</taxon>
    </lineage>
</organism>
<dbReference type="PANTHER" id="PTHR12894:SF29">
    <property type="entry name" value="TRANSFORMING GROWTH FACTOR-BETA RECEPTOR-ASSOCIATED PROTEIN 1 HOMOLOG"/>
    <property type="match status" value="1"/>
</dbReference>
<dbReference type="GO" id="GO:0006914">
    <property type="term" value="P:autophagy"/>
    <property type="evidence" value="ECO:0007669"/>
    <property type="project" value="TreeGrafter"/>
</dbReference>
<dbReference type="EMBL" id="JBBPFD010000014">
    <property type="protein sequence ID" value="KAK7898324.1"/>
    <property type="molecule type" value="Genomic_DNA"/>
</dbReference>
<gene>
    <name evidence="1" type="ORF">WMY93_019177</name>
</gene>
<dbReference type="AlphaFoldDB" id="A0AAW0NQN1"/>
<proteinExistence type="predicted"/>
<protein>
    <recommendedName>
        <fullName evidence="3">CNH domain-containing protein</fullName>
    </recommendedName>
</protein>